<proteinExistence type="predicted"/>
<protein>
    <submittedName>
        <fullName evidence="2">Uncharacterized protein</fullName>
    </submittedName>
</protein>
<keyword evidence="1" id="KW-0812">Transmembrane</keyword>
<reference evidence="2" key="1">
    <citation type="submission" date="2011-03" db="EMBL/GenBank/DDBJ databases">
        <title>The Genome Sequence of Nematocida sp1 strain ERTm2.</title>
        <authorList>
            <consortium name="The Broad Institute Genome Sequencing Platform"/>
            <consortium name="The Broad Institute Genome Sequencing Center for Infectious Disease"/>
            <person name="Cuomo C."/>
            <person name="Troemel E."/>
            <person name="Young S.K."/>
            <person name="Zeng Q."/>
            <person name="Gargeya S."/>
            <person name="Fitzgerald M."/>
            <person name="Haas B."/>
            <person name="Abouelleil A."/>
            <person name="Alvarado L."/>
            <person name="Arachchi H.M."/>
            <person name="Berlin A."/>
            <person name="Brown A."/>
            <person name="Chapman S.B."/>
            <person name="Chen Z."/>
            <person name="Dunbar C."/>
            <person name="Freedman E."/>
            <person name="Gearin G."/>
            <person name="Gellesch M."/>
            <person name="Goldberg J."/>
            <person name="Griggs A."/>
            <person name="Gujja S."/>
            <person name="Heilman E.R."/>
            <person name="Heiman D."/>
            <person name="Howarth C."/>
            <person name="Larson L."/>
            <person name="Lui A."/>
            <person name="MacDonald P.J.P."/>
            <person name="Mehta T."/>
            <person name="Montmayeur A."/>
            <person name="Murphy C."/>
            <person name="Neiman D."/>
            <person name="Pearson M."/>
            <person name="Priest M."/>
            <person name="Roberts A."/>
            <person name="Saif S."/>
            <person name="Shea T."/>
            <person name="Shenoy N."/>
            <person name="Sisk P."/>
            <person name="Stolte C."/>
            <person name="Sykes S."/>
            <person name="White J."/>
            <person name="Yandava C."/>
            <person name="Wortman J."/>
            <person name="Nusbaum C."/>
            <person name="Birren B."/>
        </authorList>
    </citation>
    <scope>NUCLEOTIDE SEQUENCE</scope>
    <source>
        <strain evidence="2">ERTm2</strain>
    </source>
</reference>
<dbReference type="AlphaFoldDB" id="H8ZG86"/>
<feature type="transmembrane region" description="Helical" evidence="1">
    <location>
        <begin position="65"/>
        <end position="85"/>
    </location>
</feature>
<dbReference type="Proteomes" id="UP000005622">
    <property type="component" value="Unassembled WGS sequence"/>
</dbReference>
<feature type="transmembrane region" description="Helical" evidence="1">
    <location>
        <begin position="12"/>
        <end position="45"/>
    </location>
</feature>
<organism evidence="2">
    <name type="scientific">Nematocida ausubeli (strain ATCC PRA-371 / ERTm2)</name>
    <name type="common">Nematode killer fungus</name>
    <dbReference type="NCBI Taxonomy" id="1913371"/>
    <lineage>
        <taxon>Eukaryota</taxon>
        <taxon>Fungi</taxon>
        <taxon>Fungi incertae sedis</taxon>
        <taxon>Microsporidia</taxon>
        <taxon>Nematocida</taxon>
    </lineage>
</organism>
<gene>
    <name evidence="2" type="ORF">NERG_02607</name>
</gene>
<accession>H8ZG86</accession>
<name>H8ZG86_NEMA1</name>
<feature type="transmembrane region" description="Helical" evidence="1">
    <location>
        <begin position="97"/>
        <end position="114"/>
    </location>
</feature>
<keyword evidence="1" id="KW-1133">Transmembrane helix</keyword>
<dbReference type="HOGENOM" id="CLU_109026_0_0_1"/>
<feature type="transmembrane region" description="Helical" evidence="1">
    <location>
        <begin position="154"/>
        <end position="182"/>
    </location>
</feature>
<keyword evidence="1" id="KW-0472">Membrane</keyword>
<dbReference type="PROSITE" id="PS51257">
    <property type="entry name" value="PROKAR_LIPOPROTEIN"/>
    <property type="match status" value="1"/>
</dbReference>
<sequence>MYTARVLLIYRVLGLLVVSVSVCSFSLIFFVFSCVCTENTLLFYYFYYSGYTAVMHTHCACTRVSLINSLIHSPILSCLALWPFCSSFYHFVHTCKYHLISLGTLCILPVFSLYTHSWALLIFSVSDHTFSLLFSFILLVYIHREYFNILIFYFYYSGYTAVILCVYTCLSYILALILAYTLSIL</sequence>
<evidence type="ECO:0000313" key="2">
    <source>
        <dbReference type="EMBL" id="EHY64340.1"/>
    </source>
</evidence>
<evidence type="ECO:0000256" key="1">
    <source>
        <dbReference type="SAM" id="Phobius"/>
    </source>
</evidence>
<dbReference type="EMBL" id="JH604646">
    <property type="protein sequence ID" value="EHY64340.1"/>
    <property type="molecule type" value="Genomic_DNA"/>
</dbReference>